<proteinExistence type="predicted"/>
<evidence type="ECO:0000313" key="2">
    <source>
        <dbReference type="Proteomes" id="UP000265614"/>
    </source>
</evidence>
<reference evidence="1 2" key="1">
    <citation type="submission" date="2018-09" db="EMBL/GenBank/DDBJ databases">
        <title>YIM 75000 draft genome.</title>
        <authorList>
            <person name="Tang S."/>
            <person name="Feng Y."/>
        </authorList>
    </citation>
    <scope>NUCLEOTIDE SEQUENCE [LARGE SCALE GENOMIC DNA]</scope>
    <source>
        <strain evidence="1 2">YIM 75000</strain>
    </source>
</reference>
<comment type="caution">
    <text evidence="1">The sequence shown here is derived from an EMBL/GenBank/DDBJ whole genome shotgun (WGS) entry which is preliminary data.</text>
</comment>
<dbReference type="RefSeq" id="WP_119950998.1">
    <property type="nucleotide sequence ID" value="NZ_QZEZ01000006.1"/>
</dbReference>
<dbReference type="OrthoDB" id="5193143at2"/>
<dbReference type="AlphaFoldDB" id="A0A3A3ZHQ2"/>
<name>A0A3A3ZHQ2_9ACTN</name>
<protein>
    <submittedName>
        <fullName evidence="1">Uncharacterized protein</fullName>
    </submittedName>
</protein>
<gene>
    <name evidence="1" type="ORF">D5H78_13455</name>
</gene>
<sequence>MTERSDAEVLPLRPAPRRGTVLLDQRGGDRALRVSWHDEDDLVVLSVWRGERCTATFRLAAADVPALVDALVAGLAARRPGVAGVNTA</sequence>
<organism evidence="1 2">
    <name type="scientific">Vallicoccus soli</name>
    <dbReference type="NCBI Taxonomy" id="2339232"/>
    <lineage>
        <taxon>Bacteria</taxon>
        <taxon>Bacillati</taxon>
        <taxon>Actinomycetota</taxon>
        <taxon>Actinomycetes</taxon>
        <taxon>Motilibacterales</taxon>
        <taxon>Vallicoccaceae</taxon>
        <taxon>Vallicoccus</taxon>
    </lineage>
</organism>
<accession>A0A3A3ZHQ2</accession>
<keyword evidence="2" id="KW-1185">Reference proteome</keyword>
<dbReference type="EMBL" id="QZEZ01000006">
    <property type="protein sequence ID" value="RJK94816.1"/>
    <property type="molecule type" value="Genomic_DNA"/>
</dbReference>
<dbReference type="Proteomes" id="UP000265614">
    <property type="component" value="Unassembled WGS sequence"/>
</dbReference>
<evidence type="ECO:0000313" key="1">
    <source>
        <dbReference type="EMBL" id="RJK94816.1"/>
    </source>
</evidence>